<keyword evidence="3" id="KW-1185">Reference proteome</keyword>
<evidence type="ECO:0000313" key="3">
    <source>
        <dbReference type="Proteomes" id="UP001151760"/>
    </source>
</evidence>
<dbReference type="CDD" id="cd09272">
    <property type="entry name" value="RNase_HI_RT_Ty1"/>
    <property type="match status" value="1"/>
</dbReference>
<dbReference type="PANTHER" id="PTHR11439">
    <property type="entry name" value="GAG-POL-RELATED RETROTRANSPOSON"/>
    <property type="match status" value="1"/>
</dbReference>
<protein>
    <submittedName>
        <fullName evidence="2">Retrovirus-related pol polyprotein from transposon TNT 1-94</fullName>
    </submittedName>
</protein>
<accession>A0ABQ5H0G3</accession>
<feature type="domain" description="Reverse transcriptase Ty1/copia-type" evidence="1">
    <location>
        <begin position="56"/>
        <end position="169"/>
    </location>
</feature>
<comment type="caution">
    <text evidence="2">The sequence shown here is derived from an EMBL/GenBank/DDBJ whole genome shotgun (WGS) entry which is preliminary data.</text>
</comment>
<evidence type="ECO:0000259" key="1">
    <source>
        <dbReference type="Pfam" id="PF07727"/>
    </source>
</evidence>
<dbReference type="Proteomes" id="UP001151760">
    <property type="component" value="Unassembled WGS sequence"/>
</dbReference>
<dbReference type="SUPFAM" id="SSF56672">
    <property type="entry name" value="DNA/RNA polymerases"/>
    <property type="match status" value="1"/>
</dbReference>
<dbReference type="PANTHER" id="PTHR11439:SF483">
    <property type="entry name" value="PEPTIDE SYNTHASE GLIP-LIKE, PUTATIVE (AFU_ORTHOLOGUE AFUA_3G12920)-RELATED"/>
    <property type="match status" value="1"/>
</dbReference>
<gene>
    <name evidence="2" type="ORF">Tco_1055704</name>
</gene>
<dbReference type="InterPro" id="IPR013103">
    <property type="entry name" value="RVT_2"/>
</dbReference>
<dbReference type="Pfam" id="PF07727">
    <property type="entry name" value="RVT_2"/>
    <property type="match status" value="1"/>
</dbReference>
<dbReference type="InterPro" id="IPR043502">
    <property type="entry name" value="DNA/RNA_pol_sf"/>
</dbReference>
<name>A0ABQ5H0G3_9ASTR</name>
<proteinExistence type="predicted"/>
<dbReference type="EMBL" id="BQNB010019076">
    <property type="protein sequence ID" value="GJT81362.1"/>
    <property type="molecule type" value="Genomic_DNA"/>
</dbReference>
<reference evidence="2" key="1">
    <citation type="journal article" date="2022" name="Int. J. Mol. Sci.">
        <title>Draft Genome of Tanacetum Coccineum: Genomic Comparison of Closely Related Tanacetum-Family Plants.</title>
        <authorList>
            <person name="Yamashiro T."/>
            <person name="Shiraishi A."/>
            <person name="Nakayama K."/>
            <person name="Satake H."/>
        </authorList>
    </citation>
    <scope>NUCLEOTIDE SEQUENCE</scope>
</reference>
<sequence length="416" mass="47741">MLTRSMAAKLTAASASECLFADFLSEIEPKKVSEALKHPGWIDAMQEELNQFYRNKVFRNKKDEHGTTTKNKARLVAQGYSQEEGIDYYETFVQVARMEAIRIFLAFATYMNFKVYQIDVKSDFLNGKLKEEVYVKQPPGFESSEFPNYVCKLDKALYGLKQAPRTYDIILGSTSYKLCKQFEKVMTKKFEMSMMGELTYFLGLQIKQDDKGISICQEQYTENLLKKYKISNSSSVKTPMVPPNNLGPDLAGKSVNETSYRGMIRYLRGTPTLGLYYLKCPGFDLKGYSDSDYAGCNMDKKAPHVSAKYLVKNWFVGVPRNSSPWLCPQLKLNMLHMVPIFCNNTSAIAISNNPVLHSRTKHIDIRYHFIRDYILKGYIELHFILTEYQLADIFTKPLDEPTFARLKAELGMLNID</sequence>
<evidence type="ECO:0000313" key="2">
    <source>
        <dbReference type="EMBL" id="GJT81362.1"/>
    </source>
</evidence>
<organism evidence="2 3">
    <name type="scientific">Tanacetum coccineum</name>
    <dbReference type="NCBI Taxonomy" id="301880"/>
    <lineage>
        <taxon>Eukaryota</taxon>
        <taxon>Viridiplantae</taxon>
        <taxon>Streptophyta</taxon>
        <taxon>Embryophyta</taxon>
        <taxon>Tracheophyta</taxon>
        <taxon>Spermatophyta</taxon>
        <taxon>Magnoliopsida</taxon>
        <taxon>eudicotyledons</taxon>
        <taxon>Gunneridae</taxon>
        <taxon>Pentapetalae</taxon>
        <taxon>asterids</taxon>
        <taxon>campanulids</taxon>
        <taxon>Asterales</taxon>
        <taxon>Asteraceae</taxon>
        <taxon>Asteroideae</taxon>
        <taxon>Anthemideae</taxon>
        <taxon>Anthemidinae</taxon>
        <taxon>Tanacetum</taxon>
    </lineage>
</organism>
<reference evidence="2" key="2">
    <citation type="submission" date="2022-01" db="EMBL/GenBank/DDBJ databases">
        <authorList>
            <person name="Yamashiro T."/>
            <person name="Shiraishi A."/>
            <person name="Satake H."/>
            <person name="Nakayama K."/>
        </authorList>
    </citation>
    <scope>NUCLEOTIDE SEQUENCE</scope>
</reference>